<organism evidence="2 3">
    <name type="scientific">Desmophyllum pertusum</name>
    <dbReference type="NCBI Taxonomy" id="174260"/>
    <lineage>
        <taxon>Eukaryota</taxon>
        <taxon>Metazoa</taxon>
        <taxon>Cnidaria</taxon>
        <taxon>Anthozoa</taxon>
        <taxon>Hexacorallia</taxon>
        <taxon>Scleractinia</taxon>
        <taxon>Caryophylliina</taxon>
        <taxon>Caryophylliidae</taxon>
        <taxon>Desmophyllum</taxon>
    </lineage>
</organism>
<feature type="compositionally biased region" description="Polar residues" evidence="1">
    <location>
        <begin position="177"/>
        <end position="191"/>
    </location>
</feature>
<feature type="region of interest" description="Disordered" evidence="1">
    <location>
        <begin position="1"/>
        <end position="307"/>
    </location>
</feature>
<sequence>MGSFSSKTRVVRDADNLRKESNDEMNSGVGDEDFPTTECDELDSVENTATQGQVSPSTANASEITENITTPGQADAANGGEPKACGSQEQHTDPETDPKVRRPSFSWLVSSDVLKTAANEKKGKGKRPMKTKMKSDNVIKYSNEKYLKSWQPSVELSSSKTKQKIQCDASSSSSSSADCNSKNPTNYNSGHEGNKKKRTNQNQVDEMGSFSSKTRAVRDVGNLRKESKEEISRGVGDKRFPTTDSNELVKNTATQGQASHSTVNASEMTENITRPGQADAANGGEPKACCSQEQHTDPGTDPKVRRPSFSWLVSSDVLKTKGKKQC</sequence>
<accession>A0A9W9ZGK8</accession>
<protein>
    <submittedName>
        <fullName evidence="2">Uncharacterized protein</fullName>
    </submittedName>
</protein>
<comment type="caution">
    <text evidence="2">The sequence shown here is derived from an EMBL/GenBank/DDBJ whole genome shotgun (WGS) entry which is preliminary data.</text>
</comment>
<dbReference type="EMBL" id="MU826351">
    <property type="protein sequence ID" value="KAJ7380950.1"/>
    <property type="molecule type" value="Genomic_DNA"/>
</dbReference>
<feature type="compositionally biased region" description="Basic and acidic residues" evidence="1">
    <location>
        <begin position="133"/>
        <end position="147"/>
    </location>
</feature>
<feature type="compositionally biased region" description="Acidic residues" evidence="1">
    <location>
        <begin position="30"/>
        <end position="44"/>
    </location>
</feature>
<feature type="compositionally biased region" description="Basic and acidic residues" evidence="1">
    <location>
        <begin position="294"/>
        <end position="304"/>
    </location>
</feature>
<evidence type="ECO:0000313" key="3">
    <source>
        <dbReference type="Proteomes" id="UP001163046"/>
    </source>
</evidence>
<reference evidence="2" key="1">
    <citation type="submission" date="2023-01" db="EMBL/GenBank/DDBJ databases">
        <title>Genome assembly of the deep-sea coral Lophelia pertusa.</title>
        <authorList>
            <person name="Herrera S."/>
            <person name="Cordes E."/>
        </authorList>
    </citation>
    <scope>NUCLEOTIDE SEQUENCE</scope>
    <source>
        <strain evidence="2">USNM1676648</strain>
        <tissue evidence="2">Polyp</tissue>
    </source>
</reference>
<evidence type="ECO:0000313" key="2">
    <source>
        <dbReference type="EMBL" id="KAJ7380950.1"/>
    </source>
</evidence>
<feature type="compositionally biased region" description="Polar residues" evidence="1">
    <location>
        <begin position="200"/>
        <end position="214"/>
    </location>
</feature>
<feature type="compositionally biased region" description="Basic and acidic residues" evidence="1">
    <location>
        <begin position="90"/>
        <end position="100"/>
    </location>
</feature>
<dbReference type="Proteomes" id="UP001163046">
    <property type="component" value="Unassembled WGS sequence"/>
</dbReference>
<evidence type="ECO:0000256" key="1">
    <source>
        <dbReference type="SAM" id="MobiDB-lite"/>
    </source>
</evidence>
<name>A0A9W9ZGK8_9CNID</name>
<feature type="compositionally biased region" description="Basic and acidic residues" evidence="1">
    <location>
        <begin position="10"/>
        <end position="22"/>
    </location>
</feature>
<proteinExistence type="predicted"/>
<feature type="compositionally biased region" description="Basic residues" evidence="1">
    <location>
        <begin position="123"/>
        <end position="132"/>
    </location>
</feature>
<feature type="compositionally biased region" description="Polar residues" evidence="1">
    <location>
        <begin position="242"/>
        <end position="274"/>
    </location>
</feature>
<feature type="compositionally biased region" description="Polar residues" evidence="1">
    <location>
        <begin position="45"/>
        <end position="72"/>
    </location>
</feature>
<feature type="compositionally biased region" description="Polar residues" evidence="1">
    <location>
        <begin position="150"/>
        <end position="160"/>
    </location>
</feature>
<gene>
    <name evidence="2" type="ORF">OS493_004538</name>
</gene>
<keyword evidence="3" id="KW-1185">Reference proteome</keyword>
<dbReference type="AlphaFoldDB" id="A0A9W9ZGK8"/>
<feature type="compositionally biased region" description="Basic and acidic residues" evidence="1">
    <location>
        <begin position="216"/>
        <end position="241"/>
    </location>
</feature>